<gene>
    <name evidence="1" type="ORF">ACFOSB_02440</name>
</gene>
<evidence type="ECO:0000313" key="1">
    <source>
        <dbReference type="EMBL" id="MFC3831719.1"/>
    </source>
</evidence>
<evidence type="ECO:0000313" key="2">
    <source>
        <dbReference type="Proteomes" id="UP001595803"/>
    </source>
</evidence>
<comment type="caution">
    <text evidence="1">The sequence shown here is derived from an EMBL/GenBank/DDBJ whole genome shotgun (WGS) entry which is preliminary data.</text>
</comment>
<keyword evidence="2" id="KW-1185">Reference proteome</keyword>
<accession>A0ABV7Z3S4</accession>
<dbReference type="EMBL" id="JBHRZG010000002">
    <property type="protein sequence ID" value="MFC3831719.1"/>
    <property type="molecule type" value="Genomic_DNA"/>
</dbReference>
<reference evidence="2" key="1">
    <citation type="journal article" date="2019" name="Int. J. Syst. Evol. Microbiol.">
        <title>The Global Catalogue of Microorganisms (GCM) 10K type strain sequencing project: providing services to taxonomists for standard genome sequencing and annotation.</title>
        <authorList>
            <consortium name="The Broad Institute Genomics Platform"/>
            <consortium name="The Broad Institute Genome Sequencing Center for Infectious Disease"/>
            <person name="Wu L."/>
            <person name="Ma J."/>
        </authorList>
    </citation>
    <scope>NUCLEOTIDE SEQUENCE [LARGE SCALE GENOMIC DNA]</scope>
    <source>
        <strain evidence="2">CCTCC AB 2017081</strain>
    </source>
</reference>
<protein>
    <submittedName>
        <fullName evidence="1">Uncharacterized protein</fullName>
    </submittedName>
</protein>
<organism evidence="1 2">
    <name type="scientific">Deinococcus rufus</name>
    <dbReference type="NCBI Taxonomy" id="2136097"/>
    <lineage>
        <taxon>Bacteria</taxon>
        <taxon>Thermotogati</taxon>
        <taxon>Deinococcota</taxon>
        <taxon>Deinococci</taxon>
        <taxon>Deinococcales</taxon>
        <taxon>Deinococcaceae</taxon>
        <taxon>Deinococcus</taxon>
    </lineage>
</organism>
<sequence length="111" mass="12295">MTFRWSKGKIEVVQGVEIIMPFDAINTPATCRRAVEAMQALGSDWAVLEKAEAVEDVFEIRLGVSPARQHQPEQIIPNILGRSTTLPVSPSTYLLTSPDNLQDIPVFEDDS</sequence>
<name>A0ABV7Z3S4_9DEIO</name>
<dbReference type="RefSeq" id="WP_322473802.1">
    <property type="nucleotide sequence ID" value="NZ_JBHRZG010000002.1"/>
</dbReference>
<dbReference type="Proteomes" id="UP001595803">
    <property type="component" value="Unassembled WGS sequence"/>
</dbReference>
<proteinExistence type="predicted"/>